<sequence length="234" mass="27379">MLIFALFIVLVLFLTHQATKKSPEFLQNEKLQMEEKVKKLKKDILNWKSDSLKNVTNGMDYSFVRSMTNKLTGVLNSNDGTPIIAFQRVDRGIFVNSRILASSTDFKIYCEFKNEEKIFYFNDVYLGKIVKHFDILDASNNKIGRCNRKTSQPSFTVDFRFGKAAEILKNSDRKFMVQRRYRKRNQWESEMVFRDLPPPTNLILSLNTTDPEELKWVISLTVFEAVYYGFSFVS</sequence>
<dbReference type="Proteomes" id="UP001595719">
    <property type="component" value="Unassembled WGS sequence"/>
</dbReference>
<dbReference type="EMBL" id="JBHSCO010000004">
    <property type="protein sequence ID" value="MFC4392268.1"/>
    <property type="molecule type" value="Genomic_DNA"/>
</dbReference>
<comment type="caution">
    <text evidence="1">The sequence shown here is derived from an EMBL/GenBank/DDBJ whole genome shotgun (WGS) entry which is preliminary data.</text>
</comment>
<proteinExistence type="predicted"/>
<keyword evidence="2" id="KW-1185">Reference proteome</keyword>
<evidence type="ECO:0000313" key="2">
    <source>
        <dbReference type="Proteomes" id="UP001595719"/>
    </source>
</evidence>
<protein>
    <submittedName>
        <fullName evidence="1">Uncharacterized protein</fullName>
    </submittedName>
</protein>
<dbReference type="RefSeq" id="WP_179007183.1">
    <property type="nucleotide sequence ID" value="NZ_JBHSCO010000004.1"/>
</dbReference>
<evidence type="ECO:0000313" key="1">
    <source>
        <dbReference type="EMBL" id="MFC4392268.1"/>
    </source>
</evidence>
<accession>A0ABV8W9Z2</accession>
<reference evidence="2" key="1">
    <citation type="journal article" date="2019" name="Int. J. Syst. Evol. Microbiol.">
        <title>The Global Catalogue of Microorganisms (GCM) 10K type strain sequencing project: providing services to taxonomists for standard genome sequencing and annotation.</title>
        <authorList>
            <consortium name="The Broad Institute Genomics Platform"/>
            <consortium name="The Broad Institute Genome Sequencing Center for Infectious Disease"/>
            <person name="Wu L."/>
            <person name="Ma J."/>
        </authorList>
    </citation>
    <scope>NUCLEOTIDE SEQUENCE [LARGE SCALE GENOMIC DNA]</scope>
    <source>
        <strain evidence="2">CGMCC 1.15345</strain>
    </source>
</reference>
<organism evidence="1 2">
    <name type="scientific">Flavobacterium quisquiliarum</name>
    <dbReference type="NCBI Taxonomy" id="1834436"/>
    <lineage>
        <taxon>Bacteria</taxon>
        <taxon>Pseudomonadati</taxon>
        <taxon>Bacteroidota</taxon>
        <taxon>Flavobacteriia</taxon>
        <taxon>Flavobacteriales</taxon>
        <taxon>Flavobacteriaceae</taxon>
        <taxon>Flavobacterium</taxon>
    </lineage>
</organism>
<name>A0ABV8W9Z2_9FLAO</name>
<gene>
    <name evidence="1" type="ORF">ACFOY0_14815</name>
</gene>